<reference evidence="1" key="1">
    <citation type="journal article" date="2020" name="Stud. Mycol.">
        <title>101 Dothideomycetes genomes: a test case for predicting lifestyles and emergence of pathogens.</title>
        <authorList>
            <person name="Haridas S."/>
            <person name="Albert R."/>
            <person name="Binder M."/>
            <person name="Bloem J."/>
            <person name="Labutti K."/>
            <person name="Salamov A."/>
            <person name="Andreopoulos B."/>
            <person name="Baker S."/>
            <person name="Barry K."/>
            <person name="Bills G."/>
            <person name="Bluhm B."/>
            <person name="Cannon C."/>
            <person name="Castanera R."/>
            <person name="Culley D."/>
            <person name="Daum C."/>
            <person name="Ezra D."/>
            <person name="Gonzalez J."/>
            <person name="Henrissat B."/>
            <person name="Kuo A."/>
            <person name="Liang C."/>
            <person name="Lipzen A."/>
            <person name="Lutzoni F."/>
            <person name="Magnuson J."/>
            <person name="Mondo S."/>
            <person name="Nolan M."/>
            <person name="Ohm R."/>
            <person name="Pangilinan J."/>
            <person name="Park H.-J."/>
            <person name="Ramirez L."/>
            <person name="Alfaro M."/>
            <person name="Sun H."/>
            <person name="Tritt A."/>
            <person name="Yoshinaga Y."/>
            <person name="Zwiers L.-H."/>
            <person name="Turgeon B."/>
            <person name="Goodwin S."/>
            <person name="Spatafora J."/>
            <person name="Crous P."/>
            <person name="Grigoriev I."/>
        </authorList>
    </citation>
    <scope>NUCLEOTIDE SEQUENCE</scope>
    <source>
        <strain evidence="1">CBS 113979</strain>
    </source>
</reference>
<dbReference type="EMBL" id="ML977152">
    <property type="protein sequence ID" value="KAF1987387.1"/>
    <property type="molecule type" value="Genomic_DNA"/>
</dbReference>
<evidence type="ECO:0000313" key="2">
    <source>
        <dbReference type="Proteomes" id="UP000800041"/>
    </source>
</evidence>
<keyword evidence="2" id="KW-1185">Reference proteome</keyword>
<organism evidence="1 2">
    <name type="scientific">Aulographum hederae CBS 113979</name>
    <dbReference type="NCBI Taxonomy" id="1176131"/>
    <lineage>
        <taxon>Eukaryota</taxon>
        <taxon>Fungi</taxon>
        <taxon>Dikarya</taxon>
        <taxon>Ascomycota</taxon>
        <taxon>Pezizomycotina</taxon>
        <taxon>Dothideomycetes</taxon>
        <taxon>Pleosporomycetidae</taxon>
        <taxon>Aulographales</taxon>
        <taxon>Aulographaceae</taxon>
    </lineage>
</organism>
<proteinExistence type="predicted"/>
<sequence length="158" mass="16977">MNYFEPGFIANQCSLVSRNNAAPRKLISPYCHMGGMQRPCNALHSNHMSGVANDLQKCASPGFPSCLLSAGTTNIAGAQQIRAVEGFLNTQSMILAADVPSVWDCMSRITPISSLTVSLHVMEGCRYQFLVACGTACHIRNCATPEAVLTKIDPSIRS</sequence>
<evidence type="ECO:0000313" key="1">
    <source>
        <dbReference type="EMBL" id="KAF1987387.1"/>
    </source>
</evidence>
<name>A0A6G1H2V3_9PEZI</name>
<accession>A0A6G1H2V3</accession>
<dbReference type="Proteomes" id="UP000800041">
    <property type="component" value="Unassembled WGS sequence"/>
</dbReference>
<dbReference type="AlphaFoldDB" id="A0A6G1H2V3"/>
<protein>
    <submittedName>
        <fullName evidence="1">Uncharacterized protein</fullName>
    </submittedName>
</protein>
<gene>
    <name evidence="1" type="ORF">K402DRAFT_47333</name>
</gene>